<evidence type="ECO:0000256" key="19">
    <source>
        <dbReference type="SAM" id="SignalP"/>
    </source>
</evidence>
<dbReference type="GO" id="GO:0005524">
    <property type="term" value="F:ATP binding"/>
    <property type="evidence" value="ECO:0007669"/>
    <property type="project" value="UniProtKB-KW"/>
</dbReference>
<evidence type="ECO:0000259" key="21">
    <source>
        <dbReference type="PROSITE" id="PS50835"/>
    </source>
</evidence>
<feature type="domain" description="Ig-like" evidence="21">
    <location>
        <begin position="148"/>
        <end position="257"/>
    </location>
</feature>
<evidence type="ECO:0000256" key="12">
    <source>
        <dbReference type="ARBA" id="ARBA00023137"/>
    </source>
</evidence>
<dbReference type="PROSITE" id="PS50011">
    <property type="entry name" value="PROTEIN_KINASE_DOM"/>
    <property type="match status" value="1"/>
</dbReference>
<accession>A0A7M5X2N1</accession>
<dbReference type="Gene3D" id="1.10.510.10">
    <property type="entry name" value="Transferase(Phosphotransferase) domain 1"/>
    <property type="match status" value="1"/>
</dbReference>
<keyword evidence="14" id="KW-0675">Receptor</keyword>
<evidence type="ECO:0000256" key="18">
    <source>
        <dbReference type="SAM" id="Phobius"/>
    </source>
</evidence>
<dbReference type="SUPFAM" id="SSF56112">
    <property type="entry name" value="Protein kinase-like (PK-like)"/>
    <property type="match status" value="1"/>
</dbReference>
<evidence type="ECO:0000256" key="7">
    <source>
        <dbReference type="ARBA" id="ARBA00022741"/>
    </source>
</evidence>
<dbReference type="Gene3D" id="3.30.200.20">
    <property type="entry name" value="Phosphorylase Kinase, domain 1"/>
    <property type="match status" value="1"/>
</dbReference>
<keyword evidence="4" id="KW-0597">Phosphoprotein</keyword>
<keyword evidence="9" id="KW-0067">ATP-binding</keyword>
<feature type="signal peptide" evidence="19">
    <location>
        <begin position="1"/>
        <end position="21"/>
    </location>
</feature>
<feature type="transmembrane region" description="Helical" evidence="18">
    <location>
        <begin position="456"/>
        <end position="478"/>
    </location>
</feature>
<comment type="subcellular location">
    <subcellularLocation>
        <location evidence="1">Cell membrane</location>
        <topology evidence="1">Single-pass type I membrane protein</topology>
    </subcellularLocation>
</comment>
<evidence type="ECO:0000256" key="15">
    <source>
        <dbReference type="ARBA" id="ARBA00023180"/>
    </source>
</evidence>
<evidence type="ECO:0000256" key="1">
    <source>
        <dbReference type="ARBA" id="ARBA00004251"/>
    </source>
</evidence>
<dbReference type="PRINTS" id="PR00109">
    <property type="entry name" value="TYRKINASE"/>
</dbReference>
<organism evidence="22 23">
    <name type="scientific">Clytia hemisphaerica</name>
    <dbReference type="NCBI Taxonomy" id="252671"/>
    <lineage>
        <taxon>Eukaryota</taxon>
        <taxon>Metazoa</taxon>
        <taxon>Cnidaria</taxon>
        <taxon>Hydrozoa</taxon>
        <taxon>Hydroidolina</taxon>
        <taxon>Leptothecata</taxon>
        <taxon>Obeliida</taxon>
        <taxon>Clytiidae</taxon>
        <taxon>Clytia</taxon>
    </lineage>
</organism>
<dbReference type="Gene3D" id="2.60.40.10">
    <property type="entry name" value="Immunoglobulins"/>
    <property type="match status" value="2"/>
</dbReference>
<evidence type="ECO:0000313" key="22">
    <source>
        <dbReference type="EnsemblMetazoa" id="CLYHEMP017012.1"/>
    </source>
</evidence>
<dbReference type="EnsemblMetazoa" id="CLYHEMT017012.1">
    <property type="protein sequence ID" value="CLYHEMP017012.1"/>
    <property type="gene ID" value="CLYHEMG017012"/>
</dbReference>
<dbReference type="Pfam" id="PF07679">
    <property type="entry name" value="I-set"/>
    <property type="match status" value="1"/>
</dbReference>
<evidence type="ECO:0000256" key="17">
    <source>
        <dbReference type="SAM" id="MobiDB-lite"/>
    </source>
</evidence>
<evidence type="ECO:0000256" key="10">
    <source>
        <dbReference type="ARBA" id="ARBA00022989"/>
    </source>
</evidence>
<evidence type="ECO:0000256" key="2">
    <source>
        <dbReference type="ARBA" id="ARBA00011902"/>
    </source>
</evidence>
<dbReference type="InterPro" id="IPR013098">
    <property type="entry name" value="Ig_I-set"/>
</dbReference>
<keyword evidence="3" id="KW-1003">Cell membrane</keyword>
<keyword evidence="8" id="KW-0418">Kinase</keyword>
<keyword evidence="19" id="KW-0732">Signal</keyword>
<dbReference type="RefSeq" id="XP_066932846.1">
    <property type="nucleotide sequence ID" value="XM_067076745.1"/>
</dbReference>
<dbReference type="InterPro" id="IPR003599">
    <property type="entry name" value="Ig_sub"/>
</dbReference>
<dbReference type="AlphaFoldDB" id="A0A7M5X2N1"/>
<dbReference type="InterPro" id="IPR007110">
    <property type="entry name" value="Ig-like_dom"/>
</dbReference>
<dbReference type="FunFam" id="1.10.510.10:FF:000462">
    <property type="entry name" value="Receptor tyrosine kinase"/>
    <property type="match status" value="1"/>
</dbReference>
<dbReference type="GO" id="GO:0043235">
    <property type="term" value="C:receptor complex"/>
    <property type="evidence" value="ECO:0007669"/>
    <property type="project" value="TreeGrafter"/>
</dbReference>
<name>A0A7M5X2N1_9CNID</name>
<keyword evidence="11 18" id="KW-0472">Membrane</keyword>
<dbReference type="OrthoDB" id="5984265at2759"/>
<dbReference type="EC" id="2.7.10.1" evidence="2"/>
<evidence type="ECO:0000256" key="8">
    <source>
        <dbReference type="ARBA" id="ARBA00022777"/>
    </source>
</evidence>
<evidence type="ECO:0000259" key="20">
    <source>
        <dbReference type="PROSITE" id="PS50011"/>
    </source>
</evidence>
<evidence type="ECO:0000256" key="14">
    <source>
        <dbReference type="ARBA" id="ARBA00023170"/>
    </source>
</evidence>
<dbReference type="GO" id="GO:0004714">
    <property type="term" value="F:transmembrane receptor protein tyrosine kinase activity"/>
    <property type="evidence" value="ECO:0007669"/>
    <property type="project" value="UniProtKB-EC"/>
</dbReference>
<dbReference type="InterPro" id="IPR008266">
    <property type="entry name" value="Tyr_kinase_AS"/>
</dbReference>
<dbReference type="InterPro" id="IPR001824">
    <property type="entry name" value="Tyr_kinase_rcpt_3_CS"/>
</dbReference>
<evidence type="ECO:0000256" key="3">
    <source>
        <dbReference type="ARBA" id="ARBA00022475"/>
    </source>
</evidence>
<dbReference type="GeneID" id="136820557"/>
<keyword evidence="10 18" id="KW-1133">Transmembrane helix</keyword>
<dbReference type="PROSITE" id="PS00109">
    <property type="entry name" value="PROTEIN_KINASE_TYR"/>
    <property type="match status" value="1"/>
</dbReference>
<dbReference type="GO" id="GO:0005886">
    <property type="term" value="C:plasma membrane"/>
    <property type="evidence" value="ECO:0007669"/>
    <property type="project" value="UniProtKB-SubCell"/>
</dbReference>
<keyword evidence="5" id="KW-0808">Transferase</keyword>
<dbReference type="InterPro" id="IPR000719">
    <property type="entry name" value="Prot_kinase_dom"/>
</dbReference>
<dbReference type="SMART" id="SM00408">
    <property type="entry name" value="IGc2"/>
    <property type="match status" value="1"/>
</dbReference>
<dbReference type="PROSITE" id="PS00240">
    <property type="entry name" value="RECEPTOR_TYR_KIN_III"/>
    <property type="match status" value="1"/>
</dbReference>
<proteinExistence type="predicted"/>
<evidence type="ECO:0000256" key="6">
    <source>
        <dbReference type="ARBA" id="ARBA00022692"/>
    </source>
</evidence>
<dbReference type="InterPro" id="IPR050122">
    <property type="entry name" value="RTK"/>
</dbReference>
<dbReference type="InterPro" id="IPR011009">
    <property type="entry name" value="Kinase-like_dom_sf"/>
</dbReference>
<dbReference type="CDD" id="cd00096">
    <property type="entry name" value="Ig"/>
    <property type="match status" value="1"/>
</dbReference>
<keyword evidence="7" id="KW-0547">Nucleotide-binding</keyword>
<dbReference type="PANTHER" id="PTHR24416:SF600">
    <property type="entry name" value="PDGF- AND VEGF-RECEPTOR RELATED, ISOFORM J"/>
    <property type="match status" value="1"/>
</dbReference>
<keyword evidence="15" id="KW-0325">Glycoprotein</keyword>
<protein>
    <recommendedName>
        <fullName evidence="2">receptor protein-tyrosine kinase</fullName>
        <ecNumber evidence="2">2.7.10.1</ecNumber>
    </recommendedName>
</protein>
<evidence type="ECO:0000256" key="11">
    <source>
        <dbReference type="ARBA" id="ARBA00023136"/>
    </source>
</evidence>
<dbReference type="Proteomes" id="UP000594262">
    <property type="component" value="Unplaced"/>
</dbReference>
<dbReference type="SMART" id="SM00219">
    <property type="entry name" value="TyrKc"/>
    <property type="match status" value="1"/>
</dbReference>
<dbReference type="InterPro" id="IPR013783">
    <property type="entry name" value="Ig-like_fold"/>
</dbReference>
<dbReference type="GO" id="GO:0007169">
    <property type="term" value="P:cell surface receptor protein tyrosine kinase signaling pathway"/>
    <property type="evidence" value="ECO:0007669"/>
    <property type="project" value="InterPro"/>
</dbReference>
<evidence type="ECO:0000256" key="5">
    <source>
        <dbReference type="ARBA" id="ARBA00022679"/>
    </source>
</evidence>
<evidence type="ECO:0000256" key="13">
    <source>
        <dbReference type="ARBA" id="ARBA00023157"/>
    </source>
</evidence>
<feature type="chain" id="PRO_5029476251" description="receptor protein-tyrosine kinase" evidence="19">
    <location>
        <begin position="22"/>
        <end position="961"/>
    </location>
</feature>
<feature type="domain" description="Protein kinase" evidence="20">
    <location>
        <begin position="524"/>
        <end position="838"/>
    </location>
</feature>
<evidence type="ECO:0000256" key="4">
    <source>
        <dbReference type="ARBA" id="ARBA00022553"/>
    </source>
</evidence>
<evidence type="ECO:0000256" key="16">
    <source>
        <dbReference type="ARBA" id="ARBA00023319"/>
    </source>
</evidence>
<feature type="region of interest" description="Disordered" evidence="17">
    <location>
        <begin position="917"/>
        <end position="937"/>
    </location>
</feature>
<keyword evidence="12" id="KW-0829">Tyrosine-protein kinase</keyword>
<dbReference type="InterPro" id="IPR020635">
    <property type="entry name" value="Tyr_kinase_cat_dom"/>
</dbReference>
<keyword evidence="6 18" id="KW-0812">Transmembrane</keyword>
<dbReference type="InterPro" id="IPR036179">
    <property type="entry name" value="Ig-like_dom_sf"/>
</dbReference>
<evidence type="ECO:0000313" key="23">
    <source>
        <dbReference type="Proteomes" id="UP000594262"/>
    </source>
</evidence>
<keyword evidence="13" id="KW-1015">Disulfide bond</keyword>
<dbReference type="PROSITE" id="PS50835">
    <property type="entry name" value="IG_LIKE"/>
    <property type="match status" value="2"/>
</dbReference>
<dbReference type="SMART" id="SM00409">
    <property type="entry name" value="IG"/>
    <property type="match status" value="2"/>
</dbReference>
<dbReference type="SUPFAM" id="SSF48726">
    <property type="entry name" value="Immunoglobulin"/>
    <property type="match status" value="2"/>
</dbReference>
<keyword evidence="16" id="KW-0393">Immunoglobulin domain</keyword>
<reference evidence="22" key="1">
    <citation type="submission" date="2021-01" db="UniProtKB">
        <authorList>
            <consortium name="EnsemblMetazoa"/>
        </authorList>
    </citation>
    <scope>IDENTIFICATION</scope>
</reference>
<dbReference type="Pfam" id="PF07714">
    <property type="entry name" value="PK_Tyr_Ser-Thr"/>
    <property type="match status" value="1"/>
</dbReference>
<dbReference type="PANTHER" id="PTHR24416">
    <property type="entry name" value="TYROSINE-PROTEIN KINASE RECEPTOR"/>
    <property type="match status" value="1"/>
</dbReference>
<feature type="domain" description="Ig-like" evidence="21">
    <location>
        <begin position="266"/>
        <end position="351"/>
    </location>
</feature>
<dbReference type="InterPro" id="IPR001245">
    <property type="entry name" value="Ser-Thr/Tyr_kinase_cat_dom"/>
</dbReference>
<sequence>MAVTWSHTFLIFQVVCWFSSAFTNDVPTWETRSLLPSGKKFIPVPIEDGVLNISCKMSDPSIKVQLKIKISVSGVERIAKIPETGVQHFTFKVDKAVTHDETNFFIDCVATSNDPNQQLPEPFRVGEFRLVERYCNDEVFIHHGLTDPTAKNFHSLVNMTIEEGEMMNVSCYSYGLYKDPAVENLMVWRKEGQNVTKNVIKVLMHDKIYTRGFKKEIFYDIFLLLLEKPSRSDAGVYTCYRAYQGCQPSTFRQRSINLVYKEPFKPNITSISKDATIPFNKQLLLECTVSSSPKSTITWSHPKGHVVKKCKREKSCYLKIDQASLKEQGIYTCQASNLKGEDIKSTEILIGVAPNVHINNDNDRNQLKCDVREGFPFPSIVLQKLKTCEGAQNTRCNKTWLNITATLQRMGNVEAYSYKSSTDHGTYRCFAFNKYGLHYSTQIVLQYNSGLDVGTITGIACGVVFSFVFFMAVFVFCYSKYIKQKYALHLKPDPKFKLDPDRSLFDQSIELPYDPEWEFPRERITVMRQIGSGAFGIVSLATARGIYALSPRDRDTAAIRRRAQLRLHKRVPKSLLSCFLDDDLCEQNIFVAVKSLKETHTDVEYMDLASEIKILIHLGSHDNIVNLLGACTKGGTLYAIMEYCPHGNLVDFLRPRRPVFVNQWCKETDDLGEQFTLYDATRTALDIAKGMCFLAKKKLVHRDLAARNILVGNDYVMKIADFGLARDVNATNFYYKNSVGMLPVKWMAIESLFDKVYTTQSDVWSFGVVLWEIFTMGGSPYPGLPMENLFDFLKNGGRMQQPATCPDELYQVMVQCWEDSLYERPHFHELVSQLERILSTKLVMTNNLAEFERLQSTSSENDYLVPRSPLKKKGSLDTILRMQPKLPSPFLPRKQSVDVLQHFPPAQQALIVNLPKEQSKEEEVEGGCEDSGIGDNHYVDLRRNGPKDEINDNCIVSYKNT</sequence>
<evidence type="ECO:0000256" key="9">
    <source>
        <dbReference type="ARBA" id="ARBA00022840"/>
    </source>
</evidence>
<dbReference type="InterPro" id="IPR003598">
    <property type="entry name" value="Ig_sub2"/>
</dbReference>
<keyword evidence="23" id="KW-1185">Reference proteome</keyword>